<accession>A0A8S2EF36</accession>
<dbReference type="AlphaFoldDB" id="A0A8S2EF36"/>
<evidence type="ECO:0000313" key="3">
    <source>
        <dbReference type="Proteomes" id="UP000677228"/>
    </source>
</evidence>
<evidence type="ECO:0000313" key="2">
    <source>
        <dbReference type="EMBL" id="CAF4020074.1"/>
    </source>
</evidence>
<proteinExistence type="predicted"/>
<organism evidence="1 3">
    <name type="scientific">Didymodactylos carnosus</name>
    <dbReference type="NCBI Taxonomy" id="1234261"/>
    <lineage>
        <taxon>Eukaryota</taxon>
        <taxon>Metazoa</taxon>
        <taxon>Spiralia</taxon>
        <taxon>Gnathifera</taxon>
        <taxon>Rotifera</taxon>
        <taxon>Eurotatoria</taxon>
        <taxon>Bdelloidea</taxon>
        <taxon>Philodinida</taxon>
        <taxon>Philodinidae</taxon>
        <taxon>Didymodactylos</taxon>
    </lineage>
</organism>
<comment type="caution">
    <text evidence="1">The sequence shown here is derived from an EMBL/GenBank/DDBJ whole genome shotgun (WGS) entry which is preliminary data.</text>
</comment>
<dbReference type="EMBL" id="CAJOBA010036284">
    <property type="protein sequence ID" value="CAF4020074.1"/>
    <property type="molecule type" value="Genomic_DNA"/>
</dbReference>
<dbReference type="SUPFAM" id="SSF52047">
    <property type="entry name" value="RNI-like"/>
    <property type="match status" value="1"/>
</dbReference>
<reference evidence="1" key="1">
    <citation type="submission" date="2021-02" db="EMBL/GenBank/DDBJ databases">
        <authorList>
            <person name="Nowell W R."/>
        </authorList>
    </citation>
    <scope>NUCLEOTIDE SEQUENCE</scope>
</reference>
<dbReference type="Proteomes" id="UP000677228">
    <property type="component" value="Unassembled WGS sequence"/>
</dbReference>
<dbReference type="EMBL" id="CAJNOK010014745">
    <property type="protein sequence ID" value="CAF1211100.1"/>
    <property type="molecule type" value="Genomic_DNA"/>
</dbReference>
<evidence type="ECO:0000313" key="1">
    <source>
        <dbReference type="EMBL" id="CAF1211100.1"/>
    </source>
</evidence>
<dbReference type="Proteomes" id="UP000682733">
    <property type="component" value="Unassembled WGS sequence"/>
</dbReference>
<protein>
    <recommendedName>
        <fullName evidence="4">F-box domain-containing protein</fullName>
    </recommendedName>
</protein>
<name>A0A8S2EF36_9BILA</name>
<gene>
    <name evidence="1" type="ORF">OVA965_LOCUS24451</name>
    <name evidence="2" type="ORF">TMI583_LOCUS25177</name>
</gene>
<evidence type="ECO:0008006" key="4">
    <source>
        <dbReference type="Google" id="ProtNLM"/>
    </source>
</evidence>
<sequence length="254" mass="30507">MSDNVTCFEQLSDDVLMLIFEELDAYHLHKAFNCLNERFMNIVNDSRLRLSSTTAVVRVDPKSFYQHVQHQLISLRVHIIFDLTFFYDLSQLRSLWISSCSVEDLFRLLSRVWPKLCYLTVNCLDRIEKSLFIIQELSNLCYLKFNNIHAPFRYLITMFKFMPNLIKFSIIGKLCSNYMEDCNDDDTSKHVPLLKLKRFHFKLAIRCRKCIQQFFELRAIYDRETYWICNQKTIYKNNNFANIDEVWIKKMSHN</sequence>